<dbReference type="Pfam" id="PF00271">
    <property type="entry name" value="Helicase_C"/>
    <property type="match status" value="1"/>
</dbReference>
<dbReference type="Pfam" id="PF00176">
    <property type="entry name" value="SNF2-rel_dom"/>
    <property type="match status" value="1"/>
</dbReference>
<evidence type="ECO:0000256" key="1">
    <source>
        <dbReference type="ARBA" id="ARBA00022801"/>
    </source>
</evidence>
<gene>
    <name evidence="4" type="ORF">AQPE_4129</name>
</gene>
<dbReference type="PROSITE" id="PS51194">
    <property type="entry name" value="HELICASE_CTER"/>
    <property type="match status" value="1"/>
</dbReference>
<keyword evidence="4" id="KW-0547">Nucleotide-binding</keyword>
<protein>
    <submittedName>
        <fullName evidence="4">Helicase, SNF2/RAD54 family</fullName>
    </submittedName>
</protein>
<reference evidence="4" key="1">
    <citation type="journal article" date="2020" name="Int. J. Syst. Evol. Microbiol.">
        <title>Aquipluma nitroreducens gen. nov. sp. nov., a novel facultatively anaerobic bacterium isolated from a freshwater lake.</title>
        <authorList>
            <person name="Watanabe M."/>
            <person name="Kojima H."/>
            <person name="Fukui M."/>
        </authorList>
    </citation>
    <scope>NUCLEOTIDE SEQUENCE</scope>
    <source>
        <strain evidence="4">MeG22</strain>
    </source>
</reference>
<dbReference type="Gene3D" id="3.40.50.10810">
    <property type="entry name" value="Tandem AAA-ATPase domain"/>
    <property type="match status" value="1"/>
</dbReference>
<dbReference type="InterPro" id="IPR014001">
    <property type="entry name" value="Helicase_ATP-bd"/>
</dbReference>
<proteinExistence type="predicted"/>
<name>A0A5K7SED7_9BACT</name>
<evidence type="ECO:0000313" key="4">
    <source>
        <dbReference type="EMBL" id="BBE19940.1"/>
    </source>
</evidence>
<dbReference type="CDD" id="cd18793">
    <property type="entry name" value="SF2_C_SNF"/>
    <property type="match status" value="1"/>
</dbReference>
<evidence type="ECO:0000259" key="3">
    <source>
        <dbReference type="PROSITE" id="PS51194"/>
    </source>
</evidence>
<organism evidence="4 5">
    <name type="scientific">Aquipluma nitroreducens</name>
    <dbReference type="NCBI Taxonomy" id="2010828"/>
    <lineage>
        <taxon>Bacteria</taxon>
        <taxon>Pseudomonadati</taxon>
        <taxon>Bacteroidota</taxon>
        <taxon>Bacteroidia</taxon>
        <taxon>Marinilabiliales</taxon>
        <taxon>Prolixibacteraceae</taxon>
        <taxon>Aquipluma</taxon>
    </lineage>
</organism>
<evidence type="ECO:0000259" key="2">
    <source>
        <dbReference type="PROSITE" id="PS51192"/>
    </source>
</evidence>
<dbReference type="GO" id="GO:0005524">
    <property type="term" value="F:ATP binding"/>
    <property type="evidence" value="ECO:0007669"/>
    <property type="project" value="InterPro"/>
</dbReference>
<dbReference type="InterPro" id="IPR000330">
    <property type="entry name" value="SNF2_N"/>
</dbReference>
<dbReference type="GO" id="GO:0016787">
    <property type="term" value="F:hydrolase activity"/>
    <property type="evidence" value="ECO:0007669"/>
    <property type="project" value="UniProtKB-KW"/>
</dbReference>
<keyword evidence="4" id="KW-0347">Helicase</keyword>
<dbReference type="KEGG" id="anf:AQPE_4129"/>
<dbReference type="PROSITE" id="PS51192">
    <property type="entry name" value="HELICASE_ATP_BIND_1"/>
    <property type="match status" value="1"/>
</dbReference>
<dbReference type="SUPFAM" id="SSF52540">
    <property type="entry name" value="P-loop containing nucleoside triphosphate hydrolases"/>
    <property type="match status" value="2"/>
</dbReference>
<dbReference type="InterPro" id="IPR001650">
    <property type="entry name" value="Helicase_C-like"/>
</dbReference>
<sequence>MAQEFIIALTEHRAVGNIFVPMLIEEERSYFTVKKTVKLRDYKSGEVGLNESELELLKLIENYSDENLVKKFSKKKEPNFFQNLDADLFQNHISPFIDKYMYRCILLLMKGKTRLFSKQAKYSSLYNEDVIQINQSFSESVFHFYRNENGTRYRLKISHEGTPVEILHKTLRMVTTLPCCFVYLNKLYIFNKLSGKKIVPFLSKESVWIPRQAEDKYYKSFVLNTIKESEVKATGFEIVESSPPRKTILSLEQDLALRPTIIVKFRYDNSLYLADAVSDVFVSLEMKHDNYSFRKFVRNHEWEEEQLAMLKKLDLKYKNGFWNPKDNDETDNYYSPVLWLSKNRETLEKQGFLIQQNKLDKKYYTGTQILDIQIKSDEDWFDIYAIVKFGSFQIPFIRLRKHILNGIREFELPSGEIAVLPLEWFSSYREIFPFAKTDGNILKLKKHHFLLLQDNVKGIDRNYFYKLEEINTSFANPVELPNDLKAELRNYQKEGFSWMYHLYENQLGGCLADDMGLGKTLQTLTLLLKIKKAKSQIVVPKKDDQLQFSLFDQPEAGAPLQPASLIVMPTSLIHNWENEIRKFAPSLKVYKHVGGLRNKSNKMAQTIGYYDVILTTYGTMRNDAEMLRSFDFWYLILDESQNIKNSSSKTYKSILEIRSKHKLVITGTPIENSLSDLWSQLNFLNKGLLGSLPYFKREFITPIEKKNDEEQQKKLQKLIHPFVLRRKKEEVAKDLPAMTEQIRYCEMTEDQKEIYDTEKSAIRNAILKNIESNGLKKSALVVLQGLTKLRQLANHPSLVSKESEMESGKFNEIYRNLKNLLAENHKVLIFSSFVKHLELLQAKIESKNWKYSMLTGKTMNRQEVIRQFQEDPDNHIFLISLKAGGVGLNLTSADYVFIIDPWWNPAAENQAINRAHRIGQDKKVFVYRFITEDSIEEKIQILKSRKSALAEKFIGSNNPIDGINEEEIMSLFS</sequence>
<feature type="domain" description="Helicase C-terminal" evidence="3">
    <location>
        <begin position="809"/>
        <end position="960"/>
    </location>
</feature>
<dbReference type="SMART" id="SM00487">
    <property type="entry name" value="DEXDc"/>
    <property type="match status" value="1"/>
</dbReference>
<dbReference type="PANTHER" id="PTHR10799">
    <property type="entry name" value="SNF2/RAD54 HELICASE FAMILY"/>
    <property type="match status" value="1"/>
</dbReference>
<dbReference type="GO" id="GO:0004386">
    <property type="term" value="F:helicase activity"/>
    <property type="evidence" value="ECO:0007669"/>
    <property type="project" value="UniProtKB-KW"/>
</dbReference>
<dbReference type="RefSeq" id="WP_318348145.1">
    <property type="nucleotide sequence ID" value="NZ_AP018694.1"/>
</dbReference>
<keyword evidence="4" id="KW-0067">ATP-binding</keyword>
<dbReference type="SMART" id="SM00490">
    <property type="entry name" value="HELICc"/>
    <property type="match status" value="1"/>
</dbReference>
<feature type="domain" description="Helicase ATP-binding" evidence="2">
    <location>
        <begin position="500"/>
        <end position="687"/>
    </location>
</feature>
<keyword evidence="1" id="KW-0378">Hydrolase</keyword>
<dbReference type="InterPro" id="IPR049730">
    <property type="entry name" value="SNF2/RAD54-like_C"/>
</dbReference>
<evidence type="ECO:0000313" key="5">
    <source>
        <dbReference type="Proteomes" id="UP001193389"/>
    </source>
</evidence>
<keyword evidence="5" id="KW-1185">Reference proteome</keyword>
<dbReference type="Gene3D" id="3.40.50.300">
    <property type="entry name" value="P-loop containing nucleotide triphosphate hydrolases"/>
    <property type="match status" value="1"/>
</dbReference>
<dbReference type="AlphaFoldDB" id="A0A5K7SED7"/>
<accession>A0A5K7SED7</accession>
<dbReference type="InterPro" id="IPR038718">
    <property type="entry name" value="SNF2-like_sf"/>
</dbReference>
<dbReference type="Proteomes" id="UP001193389">
    <property type="component" value="Chromosome"/>
</dbReference>
<dbReference type="EMBL" id="AP018694">
    <property type="protein sequence ID" value="BBE19940.1"/>
    <property type="molecule type" value="Genomic_DNA"/>
</dbReference>
<dbReference type="InterPro" id="IPR027417">
    <property type="entry name" value="P-loop_NTPase"/>
</dbReference>